<dbReference type="InterPro" id="IPR027417">
    <property type="entry name" value="P-loop_NTPase"/>
</dbReference>
<dbReference type="SUPFAM" id="SSF52540">
    <property type="entry name" value="P-loop containing nucleoside triphosphate hydrolases"/>
    <property type="match status" value="1"/>
</dbReference>
<evidence type="ECO:0000256" key="3">
    <source>
        <dbReference type="ARBA" id="ARBA00012071"/>
    </source>
</evidence>
<keyword evidence="8 13" id="KW-0547">Nucleotide-binding</keyword>
<dbReference type="NCBIfam" id="TIGR00682">
    <property type="entry name" value="lpxK"/>
    <property type="match status" value="1"/>
</dbReference>
<organism evidence="14 15">
    <name type="scientific">Rhodocytophaga rosea</name>
    <dbReference type="NCBI Taxonomy" id="2704465"/>
    <lineage>
        <taxon>Bacteria</taxon>
        <taxon>Pseudomonadati</taxon>
        <taxon>Bacteroidota</taxon>
        <taxon>Cytophagia</taxon>
        <taxon>Cytophagales</taxon>
        <taxon>Rhodocytophagaceae</taxon>
        <taxon>Rhodocytophaga</taxon>
    </lineage>
</organism>
<feature type="binding site" evidence="13">
    <location>
        <begin position="47"/>
        <end position="54"/>
    </location>
    <ligand>
        <name>ATP</name>
        <dbReference type="ChEBI" id="CHEBI:30616"/>
    </ligand>
</feature>
<evidence type="ECO:0000313" key="15">
    <source>
        <dbReference type="Proteomes" id="UP000480178"/>
    </source>
</evidence>
<sequence length="349" mass="39879">MNLLQIVLFPFSWLYRLITDIRNWLYEEGYKKSIRFPVPVISVGNLTVGGTGKTPHVEYLIRLLKDKYRIATLSRGYGRKTKGFLLANDRIHAGDIGDEPMQFYRKFTGQIQVAVGEKRVPAIDELLSRQPVPEVIILDDAYQHRAVQPSFSILLSDYNRPFYRDYVLPSGRLRERRAGAKRADVILVSKCPEGLSKAEKQAITQEINSYAKPATPVYFTTIRYGQPVCFDTKPETFQGPVLLVSGLANAQPLEKYVQHTYTLSHHMALNDHHTYTAKDLDAISSQFMQVQAKHILVTEKDYVKLMHPDFAAQISRLPIWYLPIEVCFLFGEGQDFNEKVLNSLSEPPK</sequence>
<dbReference type="HAMAP" id="MF_00409">
    <property type="entry name" value="LpxK"/>
    <property type="match status" value="1"/>
</dbReference>
<dbReference type="EC" id="2.7.1.130" evidence="3 13"/>
<keyword evidence="5 13" id="KW-0444">Lipid biosynthesis</keyword>
<dbReference type="AlphaFoldDB" id="A0A6C0GSY2"/>
<dbReference type="Proteomes" id="UP000480178">
    <property type="component" value="Chromosome"/>
</dbReference>
<evidence type="ECO:0000256" key="11">
    <source>
        <dbReference type="ARBA" id="ARBA00023098"/>
    </source>
</evidence>
<dbReference type="PANTHER" id="PTHR42724">
    <property type="entry name" value="TETRAACYLDISACCHARIDE 4'-KINASE"/>
    <property type="match status" value="1"/>
</dbReference>
<keyword evidence="15" id="KW-1185">Reference proteome</keyword>
<comment type="similarity">
    <text evidence="13">Belongs to the LpxK family.</text>
</comment>
<dbReference type="EMBL" id="CP048222">
    <property type="protein sequence ID" value="QHT71281.1"/>
    <property type="molecule type" value="Genomic_DNA"/>
</dbReference>
<dbReference type="UniPathway" id="UPA00359">
    <property type="reaction ID" value="UER00482"/>
</dbReference>
<dbReference type="GO" id="GO:0005524">
    <property type="term" value="F:ATP binding"/>
    <property type="evidence" value="ECO:0007669"/>
    <property type="project" value="UniProtKB-UniRule"/>
</dbReference>
<evidence type="ECO:0000256" key="10">
    <source>
        <dbReference type="ARBA" id="ARBA00022840"/>
    </source>
</evidence>
<gene>
    <name evidence="13 14" type="primary">lpxK</name>
    <name evidence="14" type="ORF">GXP67_33820</name>
</gene>
<reference evidence="14 15" key="1">
    <citation type="submission" date="2020-01" db="EMBL/GenBank/DDBJ databases">
        <authorList>
            <person name="Kim M.K."/>
        </authorList>
    </citation>
    <scope>NUCLEOTIDE SEQUENCE [LARGE SCALE GENOMIC DNA]</scope>
    <source>
        <strain evidence="14 15">172606-1</strain>
    </source>
</reference>
<evidence type="ECO:0000256" key="8">
    <source>
        <dbReference type="ARBA" id="ARBA00022741"/>
    </source>
</evidence>
<evidence type="ECO:0000256" key="13">
    <source>
        <dbReference type="HAMAP-Rule" id="MF_00409"/>
    </source>
</evidence>
<keyword evidence="10 13" id="KW-0067">ATP-binding</keyword>
<protein>
    <recommendedName>
        <fullName evidence="4 13">Tetraacyldisaccharide 4'-kinase</fullName>
        <ecNumber evidence="3 13">2.7.1.130</ecNumber>
    </recommendedName>
    <alternativeName>
        <fullName evidence="12 13">Lipid A 4'-kinase</fullName>
    </alternativeName>
</protein>
<evidence type="ECO:0000256" key="1">
    <source>
        <dbReference type="ARBA" id="ARBA00002274"/>
    </source>
</evidence>
<evidence type="ECO:0000256" key="6">
    <source>
        <dbReference type="ARBA" id="ARBA00022556"/>
    </source>
</evidence>
<dbReference type="GO" id="GO:0005886">
    <property type="term" value="C:plasma membrane"/>
    <property type="evidence" value="ECO:0007669"/>
    <property type="project" value="TreeGrafter"/>
</dbReference>
<keyword evidence="11 13" id="KW-0443">Lipid metabolism</keyword>
<accession>A0A6C0GSY2</accession>
<dbReference type="GO" id="GO:0009029">
    <property type="term" value="F:lipid-A 4'-kinase activity"/>
    <property type="evidence" value="ECO:0007669"/>
    <property type="project" value="UniProtKB-UniRule"/>
</dbReference>
<evidence type="ECO:0000256" key="9">
    <source>
        <dbReference type="ARBA" id="ARBA00022777"/>
    </source>
</evidence>
<evidence type="ECO:0000256" key="12">
    <source>
        <dbReference type="ARBA" id="ARBA00029757"/>
    </source>
</evidence>
<dbReference type="Pfam" id="PF02606">
    <property type="entry name" value="LpxK"/>
    <property type="match status" value="1"/>
</dbReference>
<comment type="function">
    <text evidence="1 13">Transfers the gamma-phosphate of ATP to the 4'-position of a tetraacyldisaccharide 1-phosphate intermediate (termed DS-1-P) to form tetraacyldisaccharide 1,4'-bis-phosphate (lipid IVA).</text>
</comment>
<comment type="catalytic activity">
    <reaction evidence="13">
        <text>a lipid A disaccharide + ATP = a lipid IVA + ADP + H(+)</text>
        <dbReference type="Rhea" id="RHEA:67840"/>
        <dbReference type="ChEBI" id="CHEBI:15378"/>
        <dbReference type="ChEBI" id="CHEBI:30616"/>
        <dbReference type="ChEBI" id="CHEBI:176343"/>
        <dbReference type="ChEBI" id="CHEBI:176425"/>
        <dbReference type="ChEBI" id="CHEBI:456216"/>
        <dbReference type="EC" id="2.7.1.130"/>
    </reaction>
</comment>
<keyword evidence="6 13" id="KW-0441">Lipid A biosynthesis</keyword>
<keyword evidence="9 13" id="KW-0418">Kinase</keyword>
<evidence type="ECO:0000256" key="2">
    <source>
        <dbReference type="ARBA" id="ARBA00004870"/>
    </source>
</evidence>
<dbReference type="InterPro" id="IPR003758">
    <property type="entry name" value="LpxK"/>
</dbReference>
<dbReference type="RefSeq" id="WP_162447220.1">
    <property type="nucleotide sequence ID" value="NZ_CP048222.1"/>
</dbReference>
<dbReference type="PANTHER" id="PTHR42724:SF1">
    <property type="entry name" value="TETRAACYLDISACCHARIDE 4'-KINASE, MITOCHONDRIAL-RELATED"/>
    <property type="match status" value="1"/>
</dbReference>
<dbReference type="GO" id="GO:0009244">
    <property type="term" value="P:lipopolysaccharide core region biosynthetic process"/>
    <property type="evidence" value="ECO:0007669"/>
    <property type="project" value="TreeGrafter"/>
</dbReference>
<evidence type="ECO:0000256" key="5">
    <source>
        <dbReference type="ARBA" id="ARBA00022516"/>
    </source>
</evidence>
<evidence type="ECO:0000256" key="4">
    <source>
        <dbReference type="ARBA" id="ARBA00016436"/>
    </source>
</evidence>
<name>A0A6C0GSY2_9BACT</name>
<dbReference type="GO" id="GO:0009245">
    <property type="term" value="P:lipid A biosynthetic process"/>
    <property type="evidence" value="ECO:0007669"/>
    <property type="project" value="UniProtKB-UniRule"/>
</dbReference>
<proteinExistence type="inferred from homology"/>
<keyword evidence="7 13" id="KW-0808">Transferase</keyword>
<dbReference type="KEGG" id="rhoz:GXP67_33820"/>
<evidence type="ECO:0000256" key="7">
    <source>
        <dbReference type="ARBA" id="ARBA00022679"/>
    </source>
</evidence>
<evidence type="ECO:0000313" key="14">
    <source>
        <dbReference type="EMBL" id="QHT71281.1"/>
    </source>
</evidence>
<comment type="pathway">
    <text evidence="2 13">Glycolipid biosynthesis; lipid IV(A) biosynthesis; lipid IV(A) from (3R)-3-hydroxytetradecanoyl-[acyl-carrier-protein] and UDP-N-acetyl-alpha-D-glucosamine: step 6/6.</text>
</comment>